<evidence type="ECO:0000256" key="8">
    <source>
        <dbReference type="PIRSR" id="PIRSR001480-1"/>
    </source>
</evidence>
<dbReference type="InterPro" id="IPR016305">
    <property type="entry name" value="Mannose-6-P_Isomerase"/>
</dbReference>
<dbReference type="Proteomes" id="UP000322899">
    <property type="component" value="Unassembled WGS sequence"/>
</dbReference>
<gene>
    <name evidence="14" type="ORF">FNF27_04556</name>
    <name evidence="13" type="ORF">FNF29_06170</name>
</gene>
<dbReference type="EC" id="5.3.1.8" evidence="4"/>
<evidence type="ECO:0000313" key="16">
    <source>
        <dbReference type="Proteomes" id="UP000323011"/>
    </source>
</evidence>
<dbReference type="InterPro" id="IPR046458">
    <property type="entry name" value="PMI_typeI_hel"/>
</dbReference>
<evidence type="ECO:0000313" key="14">
    <source>
        <dbReference type="EMBL" id="KAA0173995.1"/>
    </source>
</evidence>
<dbReference type="EMBL" id="VLTO01000027">
    <property type="protein sequence ID" value="KAA0173995.1"/>
    <property type="molecule type" value="Genomic_DNA"/>
</dbReference>
<feature type="binding site" evidence="9">
    <location>
        <position position="301"/>
    </location>
    <ligand>
        <name>Zn(2+)</name>
        <dbReference type="ChEBI" id="CHEBI:29105"/>
    </ligand>
</feature>
<accession>A0A5A8C7L6</accession>
<protein>
    <recommendedName>
        <fullName evidence="4">mannose-6-phosphate isomerase</fullName>
        <ecNumber evidence="4">5.3.1.8</ecNumber>
    </recommendedName>
</protein>
<evidence type="ECO:0000256" key="2">
    <source>
        <dbReference type="ARBA" id="ARBA00004666"/>
    </source>
</evidence>
<dbReference type="InterPro" id="IPR018050">
    <property type="entry name" value="Pmannose_isomerase-type1_CS"/>
</dbReference>
<dbReference type="GO" id="GO:0005829">
    <property type="term" value="C:cytosol"/>
    <property type="evidence" value="ECO:0007669"/>
    <property type="project" value="TreeGrafter"/>
</dbReference>
<dbReference type="PROSITE" id="PS00965">
    <property type="entry name" value="PMI_I_1"/>
    <property type="match status" value="1"/>
</dbReference>
<dbReference type="UniPathway" id="UPA00126">
    <property type="reaction ID" value="UER00423"/>
</dbReference>
<feature type="domain" description="Phosphomannose isomerase type I catalytic" evidence="11">
    <location>
        <begin position="1"/>
        <end position="146"/>
    </location>
</feature>
<dbReference type="GO" id="GO:0005975">
    <property type="term" value="P:carbohydrate metabolic process"/>
    <property type="evidence" value="ECO:0007669"/>
    <property type="project" value="InterPro"/>
</dbReference>
<dbReference type="InterPro" id="IPR001250">
    <property type="entry name" value="Man6P_Isoase-1"/>
</dbReference>
<feature type="region of interest" description="Disordered" evidence="10">
    <location>
        <begin position="181"/>
        <end position="211"/>
    </location>
</feature>
<comment type="pathway">
    <text evidence="2">Nucleotide-sugar biosynthesis; GDP-alpha-D-mannose biosynthesis; alpha-D-mannose 1-phosphate from D-fructose 6-phosphate: step 1/2.</text>
</comment>
<comment type="cofactor">
    <cofactor evidence="9">
        <name>Zn(2+)</name>
        <dbReference type="ChEBI" id="CHEBI:29105"/>
    </cofactor>
    <text evidence="9">Binds 1 zinc ion per subunit.</text>
</comment>
<dbReference type="SUPFAM" id="SSF51182">
    <property type="entry name" value="RmlC-like cupins"/>
    <property type="match status" value="1"/>
</dbReference>
<dbReference type="NCBIfam" id="TIGR00218">
    <property type="entry name" value="manA"/>
    <property type="match status" value="1"/>
</dbReference>
<evidence type="ECO:0000256" key="9">
    <source>
        <dbReference type="PIRSR" id="PIRSR001480-2"/>
    </source>
</evidence>
<evidence type="ECO:0000256" key="10">
    <source>
        <dbReference type="SAM" id="MobiDB-lite"/>
    </source>
</evidence>
<dbReference type="Pfam" id="PF20512">
    <property type="entry name" value="PMI_typeI_hel"/>
    <property type="match status" value="1"/>
</dbReference>
<feature type="binding site" evidence="9">
    <location>
        <position position="102"/>
    </location>
    <ligand>
        <name>Zn(2+)</name>
        <dbReference type="ChEBI" id="CHEBI:29105"/>
    </ligand>
</feature>
<dbReference type="OrthoDB" id="6605218at2759"/>
<dbReference type="EMBL" id="VLTN01000046">
    <property type="protein sequence ID" value="KAA0149082.1"/>
    <property type="molecule type" value="Genomic_DNA"/>
</dbReference>
<comment type="similarity">
    <text evidence="3">Belongs to the mannose-6-phosphate isomerase type 1 family.</text>
</comment>
<dbReference type="OMA" id="EFAACIS"/>
<dbReference type="Proteomes" id="UP000323011">
    <property type="component" value="Unassembled WGS sequence"/>
</dbReference>
<keyword evidence="6 9" id="KW-0862">Zinc</keyword>
<keyword evidence="7" id="KW-0413">Isomerase</keyword>
<dbReference type="PANTHER" id="PTHR10309:SF0">
    <property type="entry name" value="MANNOSE-6-PHOSPHATE ISOMERASE"/>
    <property type="match status" value="1"/>
</dbReference>
<comment type="caution">
    <text evidence="13">The sequence shown here is derived from an EMBL/GenBank/DDBJ whole genome shotgun (WGS) entry which is preliminary data.</text>
</comment>
<evidence type="ECO:0000256" key="1">
    <source>
        <dbReference type="ARBA" id="ARBA00000757"/>
    </source>
</evidence>
<keyword evidence="5 9" id="KW-0479">Metal-binding</keyword>
<dbReference type="Pfam" id="PF20511">
    <property type="entry name" value="PMI_typeI_cat"/>
    <property type="match status" value="1"/>
</dbReference>
<dbReference type="AlphaFoldDB" id="A0A5A8C7L6"/>
<organism evidence="13 16">
    <name type="scientific">Cafeteria roenbergensis</name>
    <name type="common">Marine flagellate</name>
    <dbReference type="NCBI Taxonomy" id="33653"/>
    <lineage>
        <taxon>Eukaryota</taxon>
        <taxon>Sar</taxon>
        <taxon>Stramenopiles</taxon>
        <taxon>Bigyra</taxon>
        <taxon>Opalozoa</taxon>
        <taxon>Bicosoecida</taxon>
        <taxon>Cafeteriaceae</taxon>
        <taxon>Cafeteria</taxon>
    </lineage>
</organism>
<feature type="active site" evidence="8">
    <location>
        <position position="320"/>
    </location>
</feature>
<dbReference type="Gene3D" id="1.10.441.10">
    <property type="entry name" value="Phosphomannose Isomerase, domain 2"/>
    <property type="match status" value="1"/>
</dbReference>
<evidence type="ECO:0000256" key="5">
    <source>
        <dbReference type="ARBA" id="ARBA00022723"/>
    </source>
</evidence>
<evidence type="ECO:0000313" key="15">
    <source>
        <dbReference type="Proteomes" id="UP000322899"/>
    </source>
</evidence>
<dbReference type="GO" id="GO:0008270">
    <property type="term" value="F:zinc ion binding"/>
    <property type="evidence" value="ECO:0007669"/>
    <property type="project" value="InterPro"/>
</dbReference>
<dbReference type="CDD" id="cd07011">
    <property type="entry name" value="cupin_PMI_type_I_N"/>
    <property type="match status" value="1"/>
</dbReference>
<evidence type="ECO:0000256" key="7">
    <source>
        <dbReference type="ARBA" id="ARBA00023235"/>
    </source>
</evidence>
<keyword evidence="16" id="KW-1185">Reference proteome</keyword>
<evidence type="ECO:0000256" key="4">
    <source>
        <dbReference type="ARBA" id="ARBA00011956"/>
    </source>
</evidence>
<dbReference type="GO" id="GO:0004476">
    <property type="term" value="F:mannose-6-phosphate isomerase activity"/>
    <property type="evidence" value="ECO:0007669"/>
    <property type="project" value="UniProtKB-EC"/>
</dbReference>
<dbReference type="GO" id="GO:0009298">
    <property type="term" value="P:GDP-mannose biosynthetic process"/>
    <property type="evidence" value="ECO:0007669"/>
    <property type="project" value="UniProtKB-UniPathway"/>
</dbReference>
<dbReference type="InterPro" id="IPR011051">
    <property type="entry name" value="RmlC_Cupin_sf"/>
</dbReference>
<evidence type="ECO:0000256" key="3">
    <source>
        <dbReference type="ARBA" id="ARBA00010772"/>
    </source>
</evidence>
<feature type="binding site" evidence="9">
    <location>
        <position position="104"/>
    </location>
    <ligand>
        <name>Zn(2+)</name>
        <dbReference type="ChEBI" id="CHEBI:29105"/>
    </ligand>
</feature>
<dbReference type="PRINTS" id="PR00714">
    <property type="entry name" value="MAN6PISMRASE"/>
</dbReference>
<name>A0A5A8C7L6_CAFRO</name>
<proteinExistence type="inferred from homology"/>
<dbReference type="PANTHER" id="PTHR10309">
    <property type="entry name" value="MANNOSE-6-PHOSPHATE ISOMERASE"/>
    <property type="match status" value="1"/>
</dbReference>
<evidence type="ECO:0000259" key="11">
    <source>
        <dbReference type="Pfam" id="PF20511"/>
    </source>
</evidence>
<sequence length="447" mass="46132">MLPLVGKVQHYAWGKLGSESAVARLQRDGRGVAVDEDEPYAEYWFGTHPNGPSTVKLPEGDMLLHDFLVGRPAALGVSADSESSALPFLFKVLSVNQALSVQAHPNKALAAKLHAARPDIYKDANHKPELALALTPFEALCGFRPLPDIVAGIEGCPELRDLVGDGPLAALTSLCESAGGVSSAGSRSPATPAAAASGASAGSPTGSDGELSSSAAKAALQSAFAAFMASAKDEGLVRDAATALVARLRGEEAAAGSPNRELILRLAEKYPGDIGLFAPFWLNVVTLAPGSAIFLGAGEPHAYLSGDCVECMATSDNVVRAGLTPKLKDVPTLVSMLTYKTGVPAVLRGEALDDCATMFAPPVPEFAVQRITVSATRSTPYQLTEAPSAAVLLCVGGKGEAVVKDSDDERPVTLSAGSVFLETCGASVSVTASEDLLLFRVHTNAAE</sequence>
<dbReference type="Gene3D" id="2.60.120.10">
    <property type="entry name" value="Jelly Rolls"/>
    <property type="match status" value="2"/>
</dbReference>
<dbReference type="PROSITE" id="PS00966">
    <property type="entry name" value="PMI_I_2"/>
    <property type="match status" value="1"/>
</dbReference>
<comment type="catalytic activity">
    <reaction evidence="1">
        <text>D-mannose 6-phosphate = D-fructose 6-phosphate</text>
        <dbReference type="Rhea" id="RHEA:12356"/>
        <dbReference type="ChEBI" id="CHEBI:58735"/>
        <dbReference type="ChEBI" id="CHEBI:61527"/>
        <dbReference type="EC" id="5.3.1.8"/>
    </reaction>
</comment>
<evidence type="ECO:0000259" key="12">
    <source>
        <dbReference type="Pfam" id="PF20512"/>
    </source>
</evidence>
<evidence type="ECO:0000313" key="13">
    <source>
        <dbReference type="EMBL" id="KAA0149082.1"/>
    </source>
</evidence>
<dbReference type="InterPro" id="IPR046457">
    <property type="entry name" value="PMI_typeI_cat"/>
</dbReference>
<feature type="binding site" evidence="9">
    <location>
        <position position="129"/>
    </location>
    <ligand>
        <name>Zn(2+)</name>
        <dbReference type="ChEBI" id="CHEBI:29105"/>
    </ligand>
</feature>
<dbReference type="PIRSF" id="PIRSF001480">
    <property type="entry name" value="Mannose-6-phosphate_isomerase"/>
    <property type="match status" value="1"/>
</dbReference>
<evidence type="ECO:0000256" key="6">
    <source>
        <dbReference type="ARBA" id="ARBA00022833"/>
    </source>
</evidence>
<dbReference type="InterPro" id="IPR014710">
    <property type="entry name" value="RmlC-like_jellyroll"/>
</dbReference>
<reference evidence="15 16" key="1">
    <citation type="submission" date="2019-07" db="EMBL/GenBank/DDBJ databases">
        <title>Genomes of Cafeteria roenbergensis.</title>
        <authorList>
            <person name="Fischer M.G."/>
            <person name="Hackl T."/>
            <person name="Roman M."/>
        </authorList>
    </citation>
    <scope>NUCLEOTIDE SEQUENCE [LARGE SCALE GENOMIC DNA]</scope>
    <source>
        <strain evidence="13 16">BVI</strain>
        <strain evidence="14 15">E4-10P</strain>
    </source>
</reference>
<feature type="domain" description="Phosphomannose isomerase type I helical insertion" evidence="12">
    <location>
        <begin position="211"/>
        <end position="282"/>
    </location>
</feature>